<dbReference type="GO" id="GO:0019843">
    <property type="term" value="F:rRNA binding"/>
    <property type="evidence" value="ECO:0007669"/>
    <property type="project" value="UniProtKB-UniRule"/>
</dbReference>
<keyword evidence="6 7" id="KW-0687">Ribonucleoprotein</keyword>
<accession>A0A2U9IEF6</accession>
<dbReference type="Proteomes" id="UP000248044">
    <property type="component" value="Chromosome"/>
</dbReference>
<dbReference type="GO" id="GO:1990904">
    <property type="term" value="C:ribonucleoprotein complex"/>
    <property type="evidence" value="ECO:0007669"/>
    <property type="project" value="UniProtKB-KW"/>
</dbReference>
<dbReference type="EMBL" id="CP029289">
    <property type="protein sequence ID" value="AWR94389.1"/>
    <property type="molecule type" value="Genomic_DNA"/>
</dbReference>
<evidence type="ECO:0000256" key="5">
    <source>
        <dbReference type="ARBA" id="ARBA00022980"/>
    </source>
</evidence>
<dbReference type="NCBIfam" id="NF003258">
    <property type="entry name" value="PRK04219.1"/>
    <property type="match status" value="1"/>
</dbReference>
<evidence type="ECO:0000256" key="2">
    <source>
        <dbReference type="ARBA" id="ARBA00022555"/>
    </source>
</evidence>
<feature type="domain" description="Large ribosomal subunit protein uL5 N-terminal" evidence="9">
    <location>
        <begin position="10"/>
        <end position="63"/>
    </location>
</feature>
<reference evidence="11 12" key="1">
    <citation type="submission" date="2018-05" db="EMBL/GenBank/DDBJ databases">
        <title>Complete Genome Sequences of Extremely Thermoacidophilic, Metal-Mobilizing Type-Strain Members of the Archaeal Family Sulfolobaceae: Acidianus brierleyi DSM-1651T, Acidianus sulfidivorans DSM-18786T, Metallosphaera hakonensis DSM-7519T, and Metallosphaera prunae DSM-10039T.</title>
        <authorList>
            <person name="Counts J.A."/>
            <person name="Kelly R.M."/>
        </authorList>
    </citation>
    <scope>NUCLEOTIDE SEQUENCE [LARGE SCALE GENOMIC DNA]</scope>
    <source>
        <strain evidence="11 12">DSM 1651</strain>
    </source>
</reference>
<gene>
    <name evidence="7" type="primary">rpl5</name>
    <name evidence="11" type="ORF">DFR85_07040</name>
</gene>
<name>A0A2U9IEF6_9CREN</name>
<evidence type="ECO:0000313" key="11">
    <source>
        <dbReference type="EMBL" id="AWR94389.1"/>
    </source>
</evidence>
<dbReference type="AlphaFoldDB" id="A0A2U9IEF6"/>
<dbReference type="InterPro" id="IPR031309">
    <property type="entry name" value="Ribosomal_uL5_C"/>
</dbReference>
<dbReference type="GO" id="GO:0003735">
    <property type="term" value="F:structural constituent of ribosome"/>
    <property type="evidence" value="ECO:0007669"/>
    <property type="project" value="InterPro"/>
</dbReference>
<dbReference type="InterPro" id="IPR022803">
    <property type="entry name" value="Ribosomal_uL5_dom_sf"/>
</dbReference>
<organism evidence="11 12">
    <name type="scientific">Acidianus brierleyi</name>
    <dbReference type="NCBI Taxonomy" id="41673"/>
    <lineage>
        <taxon>Archaea</taxon>
        <taxon>Thermoproteota</taxon>
        <taxon>Thermoprotei</taxon>
        <taxon>Sulfolobales</taxon>
        <taxon>Sulfolobaceae</taxon>
        <taxon>Acidianus</taxon>
    </lineage>
</organism>
<dbReference type="InterPro" id="IPR002132">
    <property type="entry name" value="Ribosomal_uL5"/>
</dbReference>
<evidence type="ECO:0000313" key="12">
    <source>
        <dbReference type="Proteomes" id="UP000248044"/>
    </source>
</evidence>
<evidence type="ECO:0000256" key="7">
    <source>
        <dbReference type="HAMAP-Rule" id="MF_01333"/>
    </source>
</evidence>
<dbReference type="InterPro" id="IPR022804">
    <property type="entry name" value="Ribosomal_uL5_arc"/>
</dbReference>
<dbReference type="Pfam" id="PF00281">
    <property type="entry name" value="Ribosomal_L5"/>
    <property type="match status" value="1"/>
</dbReference>
<comment type="similarity">
    <text evidence="1 7 8">Belongs to the universal ribosomal protein uL5 family.</text>
</comment>
<keyword evidence="12" id="KW-1185">Reference proteome</keyword>
<evidence type="ECO:0000259" key="10">
    <source>
        <dbReference type="Pfam" id="PF00673"/>
    </source>
</evidence>
<evidence type="ECO:0000256" key="6">
    <source>
        <dbReference type="ARBA" id="ARBA00023274"/>
    </source>
</evidence>
<dbReference type="KEGG" id="abri:DFR85_07040"/>
<evidence type="ECO:0000256" key="4">
    <source>
        <dbReference type="ARBA" id="ARBA00022884"/>
    </source>
</evidence>
<dbReference type="Gene3D" id="3.30.1440.10">
    <property type="match status" value="1"/>
</dbReference>
<feature type="domain" description="Large ribosomal subunit protein uL5 C-terminal" evidence="10">
    <location>
        <begin position="67"/>
        <end position="166"/>
    </location>
</feature>
<keyword evidence="3 7" id="KW-0699">rRNA-binding</keyword>
<dbReference type="GeneID" id="36831898"/>
<dbReference type="GO" id="GO:0006412">
    <property type="term" value="P:translation"/>
    <property type="evidence" value="ECO:0007669"/>
    <property type="project" value="UniProtKB-UniRule"/>
</dbReference>
<dbReference type="SUPFAM" id="SSF55282">
    <property type="entry name" value="RL5-like"/>
    <property type="match status" value="1"/>
</dbReference>
<keyword evidence="4 7" id="KW-0694">RNA-binding</keyword>
<keyword evidence="2 7" id="KW-0820">tRNA-binding</keyword>
<evidence type="ECO:0000256" key="1">
    <source>
        <dbReference type="ARBA" id="ARBA00008553"/>
    </source>
</evidence>
<dbReference type="OrthoDB" id="372044at2157"/>
<dbReference type="PANTHER" id="PTHR11994">
    <property type="entry name" value="60S RIBOSOMAL PROTEIN L11-RELATED"/>
    <property type="match status" value="1"/>
</dbReference>
<dbReference type="InterPro" id="IPR057266">
    <property type="entry name" value="Ribosomal_uL5_euk/arc-type"/>
</dbReference>
<sequence>MAEETQLSKNPMQMPRLVKVTVNIGLGESGERLEKAYNLLQELTGAKPVYTRAKKSIKDFGVRKGQPIGVKVTLRRDKGIEFLKKVLPAINYRLKSSSFDDSGNVSFGIAEHVVIPGVRYDPEVGIFGMDIAITLEKPGYRIGRRKRNRSSIPKSQRVSKEEAMTFLKETLGVTII</sequence>
<comment type="function">
    <text evidence="7">This is 1 of the proteins that bind and probably mediate the attachment of the 5S RNA into the large ribosomal subunit, where it forms part of the central protuberance. In the 70S ribosome it contacts protein S13 of the 30S subunit (bridge B1b), connecting the 2 subunits; this bridge is implicated in subunit movement. May contact the P site tRNA; the 5S rRNA and some of its associated proteins might help stabilize positioning of ribosome-bound tRNAs.</text>
</comment>
<dbReference type="Pfam" id="PF00673">
    <property type="entry name" value="Ribosomal_L5_C"/>
    <property type="match status" value="1"/>
</dbReference>
<keyword evidence="5 7" id="KW-0689">Ribosomal protein</keyword>
<dbReference type="InterPro" id="IPR031310">
    <property type="entry name" value="Ribosomal_uL5_N"/>
</dbReference>
<dbReference type="GO" id="GO:0000049">
    <property type="term" value="F:tRNA binding"/>
    <property type="evidence" value="ECO:0007669"/>
    <property type="project" value="UniProtKB-UniRule"/>
</dbReference>
<proteinExistence type="inferred from homology"/>
<evidence type="ECO:0000256" key="8">
    <source>
        <dbReference type="RuleBase" id="RU003930"/>
    </source>
</evidence>
<protein>
    <recommendedName>
        <fullName evidence="7">Large ribosomal subunit protein uL5</fullName>
    </recommendedName>
</protein>
<evidence type="ECO:0000256" key="3">
    <source>
        <dbReference type="ARBA" id="ARBA00022730"/>
    </source>
</evidence>
<evidence type="ECO:0000259" key="9">
    <source>
        <dbReference type="Pfam" id="PF00281"/>
    </source>
</evidence>
<dbReference type="FunFam" id="3.30.1440.10:FF:000002">
    <property type="entry name" value="60S ribosomal protein L11"/>
    <property type="match status" value="1"/>
</dbReference>
<dbReference type="RefSeq" id="WP_110270270.1">
    <property type="nucleotide sequence ID" value="NZ_CP029289.2"/>
</dbReference>
<dbReference type="GO" id="GO:0005840">
    <property type="term" value="C:ribosome"/>
    <property type="evidence" value="ECO:0007669"/>
    <property type="project" value="UniProtKB-KW"/>
</dbReference>
<comment type="subunit">
    <text evidence="7">Part of the 50S ribosomal subunit; contacts the 5S rRNA and probably tRNA. Forms a bridge to the 30S subunit in the 70S ribosome.</text>
</comment>
<dbReference type="HAMAP" id="MF_01333_A">
    <property type="entry name" value="Ribosomal_uL5_A"/>
    <property type="match status" value="1"/>
</dbReference>
<dbReference type="PIRSF" id="PIRSF002161">
    <property type="entry name" value="Ribosomal_L5"/>
    <property type="match status" value="1"/>
</dbReference>